<comment type="caution">
    <text evidence="1">The sequence shown here is derived from an EMBL/GenBank/DDBJ whole genome shotgun (WGS) entry which is preliminary data.</text>
</comment>
<sequence>DAKARDRTGRWTRWPFLLVFSLLIAIISGLAGGFIGKAMQTTSNKTGAANIANPNSSPAETSCAPPPPPENTTETLSPSPQQNTTTLLAIPTTGCPTSNNQTLFSTITTVSYTLHCAIDWTGSDLVAALTPTLSSCIEACHTVNQYNATDGKLCVGASFVPSWVNASLALLESARPSNCFLKYKADAGGWAANKRGVEVVAICLEGRCPKGWG</sequence>
<gene>
    <name evidence="1" type="ORF">BDR25DRAFT_376418</name>
</gene>
<proteinExistence type="predicted"/>
<name>A0ACB6QL77_9PLEO</name>
<keyword evidence="2" id="KW-1185">Reference proteome</keyword>
<dbReference type="EMBL" id="MU003522">
    <property type="protein sequence ID" value="KAF2466880.1"/>
    <property type="molecule type" value="Genomic_DNA"/>
</dbReference>
<feature type="non-terminal residue" evidence="1">
    <location>
        <position position="1"/>
    </location>
</feature>
<dbReference type="Proteomes" id="UP000799755">
    <property type="component" value="Unassembled WGS sequence"/>
</dbReference>
<reference evidence="1" key="1">
    <citation type="journal article" date="2020" name="Stud. Mycol.">
        <title>101 Dothideomycetes genomes: a test case for predicting lifestyles and emergence of pathogens.</title>
        <authorList>
            <person name="Haridas S."/>
            <person name="Albert R."/>
            <person name="Binder M."/>
            <person name="Bloem J."/>
            <person name="Labutti K."/>
            <person name="Salamov A."/>
            <person name="Andreopoulos B."/>
            <person name="Baker S."/>
            <person name="Barry K."/>
            <person name="Bills G."/>
            <person name="Bluhm B."/>
            <person name="Cannon C."/>
            <person name="Castanera R."/>
            <person name="Culley D."/>
            <person name="Daum C."/>
            <person name="Ezra D."/>
            <person name="Gonzalez J."/>
            <person name="Henrissat B."/>
            <person name="Kuo A."/>
            <person name="Liang C."/>
            <person name="Lipzen A."/>
            <person name="Lutzoni F."/>
            <person name="Magnuson J."/>
            <person name="Mondo S."/>
            <person name="Nolan M."/>
            <person name="Ohm R."/>
            <person name="Pangilinan J."/>
            <person name="Park H.-J."/>
            <person name="Ramirez L."/>
            <person name="Alfaro M."/>
            <person name="Sun H."/>
            <person name="Tritt A."/>
            <person name="Yoshinaga Y."/>
            <person name="Zwiers L.-H."/>
            <person name="Turgeon B."/>
            <person name="Goodwin S."/>
            <person name="Spatafora J."/>
            <person name="Crous P."/>
            <person name="Grigoriev I."/>
        </authorList>
    </citation>
    <scope>NUCLEOTIDE SEQUENCE</scope>
    <source>
        <strain evidence="1">ATCC 200398</strain>
    </source>
</reference>
<organism evidence="1 2">
    <name type="scientific">Lindgomyces ingoldianus</name>
    <dbReference type="NCBI Taxonomy" id="673940"/>
    <lineage>
        <taxon>Eukaryota</taxon>
        <taxon>Fungi</taxon>
        <taxon>Dikarya</taxon>
        <taxon>Ascomycota</taxon>
        <taxon>Pezizomycotina</taxon>
        <taxon>Dothideomycetes</taxon>
        <taxon>Pleosporomycetidae</taxon>
        <taxon>Pleosporales</taxon>
        <taxon>Lindgomycetaceae</taxon>
        <taxon>Lindgomyces</taxon>
    </lineage>
</organism>
<accession>A0ACB6QL77</accession>
<protein>
    <submittedName>
        <fullName evidence="1">Uncharacterized protein</fullName>
    </submittedName>
</protein>
<evidence type="ECO:0000313" key="2">
    <source>
        <dbReference type="Proteomes" id="UP000799755"/>
    </source>
</evidence>
<evidence type="ECO:0000313" key="1">
    <source>
        <dbReference type="EMBL" id="KAF2466880.1"/>
    </source>
</evidence>